<keyword evidence="3" id="KW-1185">Reference proteome</keyword>
<comment type="caution">
    <text evidence="2">The sequence shown here is derived from an EMBL/GenBank/DDBJ whole genome shotgun (WGS) entry which is preliminary data.</text>
</comment>
<feature type="region of interest" description="Disordered" evidence="1">
    <location>
        <begin position="284"/>
        <end position="316"/>
    </location>
</feature>
<evidence type="ECO:0000256" key="1">
    <source>
        <dbReference type="SAM" id="MobiDB-lite"/>
    </source>
</evidence>
<evidence type="ECO:0000313" key="3">
    <source>
        <dbReference type="Proteomes" id="UP001050691"/>
    </source>
</evidence>
<evidence type="ECO:0000313" key="2">
    <source>
        <dbReference type="EMBL" id="GJJ06824.1"/>
    </source>
</evidence>
<accession>A0AAV4ZXJ8</accession>
<protein>
    <submittedName>
        <fullName evidence="2">Uncharacterized protein</fullName>
    </submittedName>
</protein>
<feature type="region of interest" description="Disordered" evidence="1">
    <location>
        <begin position="1"/>
        <end position="20"/>
    </location>
</feature>
<proteinExistence type="predicted"/>
<name>A0AAV4ZXJ8_9AGAM</name>
<reference evidence="2" key="1">
    <citation type="submission" date="2021-10" db="EMBL/GenBank/DDBJ databases">
        <title>De novo Genome Assembly of Clathrus columnatus (Basidiomycota, Fungi) Using Illumina and Nanopore Sequence Data.</title>
        <authorList>
            <person name="Ogiso-Tanaka E."/>
            <person name="Itagaki H."/>
            <person name="Hosoya T."/>
            <person name="Hosaka K."/>
        </authorList>
    </citation>
    <scope>NUCLEOTIDE SEQUENCE</scope>
    <source>
        <strain evidence="2">MO-923</strain>
    </source>
</reference>
<organism evidence="2 3">
    <name type="scientific">Clathrus columnatus</name>
    <dbReference type="NCBI Taxonomy" id="1419009"/>
    <lineage>
        <taxon>Eukaryota</taxon>
        <taxon>Fungi</taxon>
        <taxon>Dikarya</taxon>
        <taxon>Basidiomycota</taxon>
        <taxon>Agaricomycotina</taxon>
        <taxon>Agaricomycetes</taxon>
        <taxon>Phallomycetidae</taxon>
        <taxon>Phallales</taxon>
        <taxon>Clathraceae</taxon>
        <taxon>Clathrus</taxon>
    </lineage>
</organism>
<dbReference type="AlphaFoldDB" id="A0AAV4ZXJ8"/>
<feature type="compositionally biased region" description="Gly residues" evidence="1">
    <location>
        <begin position="294"/>
        <end position="304"/>
    </location>
</feature>
<sequence>MPSSSTFHSEKQSSSLPIASSNNCNGISSSRFDNLWAVEHNKEHPQFASGPLQSGDSFISLCWSLNAETAVGSGLSGYNENLANVGSSGIQINPKQFPNQGLNTNHVLRFTVNPTGDSFDLFDVPFIDNNGRNDVVNPSQLFDNTNNGVYIGNQYVPDVDLGLANEDENDLYIDQSTIDDDFIWKAEFCQHLINQQETISTTGYAAEAAIPNVPMPSTSEASHVDWQHTQWPDNNENDIFPFPRKKKHSKKLLPNKNLYILHNDKPGQPRKVLSQVSKSALLIPTSEDPCPQGKGNGHSPGRKGGLQWDTRGNVVY</sequence>
<dbReference type="Proteomes" id="UP001050691">
    <property type="component" value="Unassembled WGS sequence"/>
</dbReference>
<dbReference type="EMBL" id="BPWL01000001">
    <property type="protein sequence ID" value="GJJ06824.1"/>
    <property type="molecule type" value="Genomic_DNA"/>
</dbReference>
<gene>
    <name evidence="2" type="ORF">Clacol_001020</name>
</gene>